<sequence>MPFVVYEPRQQSSPACTALSDEASWVHVDMPGTPSIVPFSSPSYSTQCSNDPFRTQGQCPLEPSWNRQADEFEASWNFPDAQSQPAHVPLANPCFGMQPLSAVVPIEGETAGKAADFWNRRSSTNALELCGTQPLPTPQFCSSVQSPLDPSANQISTNMLSAWENPTCTASPAATKPWQPDRIAQGLEISQASTSGLPADENMEALTGINPADQDTFLADFDETQFFNELTSLLGL</sequence>
<organism evidence="1 2">
    <name type="scientific">Apatococcus lobatus</name>
    <dbReference type="NCBI Taxonomy" id="904363"/>
    <lineage>
        <taxon>Eukaryota</taxon>
        <taxon>Viridiplantae</taxon>
        <taxon>Chlorophyta</taxon>
        <taxon>core chlorophytes</taxon>
        <taxon>Trebouxiophyceae</taxon>
        <taxon>Chlorellales</taxon>
        <taxon>Chlorellaceae</taxon>
        <taxon>Apatococcus</taxon>
    </lineage>
</organism>
<evidence type="ECO:0000313" key="1">
    <source>
        <dbReference type="EMBL" id="KAK9816344.1"/>
    </source>
</evidence>
<reference evidence="1 2" key="1">
    <citation type="journal article" date="2024" name="Nat. Commun.">
        <title>Phylogenomics reveals the evolutionary origins of lichenization in chlorophyte algae.</title>
        <authorList>
            <person name="Puginier C."/>
            <person name="Libourel C."/>
            <person name="Otte J."/>
            <person name="Skaloud P."/>
            <person name="Haon M."/>
            <person name="Grisel S."/>
            <person name="Petersen M."/>
            <person name="Berrin J.G."/>
            <person name="Delaux P.M."/>
            <person name="Dal Grande F."/>
            <person name="Keller J."/>
        </authorList>
    </citation>
    <scope>NUCLEOTIDE SEQUENCE [LARGE SCALE GENOMIC DNA]</scope>
    <source>
        <strain evidence="1 2">SAG 2145</strain>
    </source>
</reference>
<dbReference type="AlphaFoldDB" id="A0AAW1Q7Q9"/>
<protein>
    <submittedName>
        <fullName evidence="1">Uncharacterized protein</fullName>
    </submittedName>
</protein>
<proteinExistence type="predicted"/>
<dbReference type="EMBL" id="JALJOS010000078">
    <property type="protein sequence ID" value="KAK9816344.1"/>
    <property type="molecule type" value="Genomic_DNA"/>
</dbReference>
<name>A0AAW1Q7Q9_9CHLO</name>
<evidence type="ECO:0000313" key="2">
    <source>
        <dbReference type="Proteomes" id="UP001438707"/>
    </source>
</evidence>
<keyword evidence="2" id="KW-1185">Reference proteome</keyword>
<dbReference type="Proteomes" id="UP001438707">
    <property type="component" value="Unassembled WGS sequence"/>
</dbReference>
<accession>A0AAW1Q7Q9</accession>
<comment type="caution">
    <text evidence="1">The sequence shown here is derived from an EMBL/GenBank/DDBJ whole genome shotgun (WGS) entry which is preliminary data.</text>
</comment>
<gene>
    <name evidence="1" type="ORF">WJX74_006009</name>
</gene>